<evidence type="ECO:0000256" key="1">
    <source>
        <dbReference type="ARBA" id="ARBA00022737"/>
    </source>
</evidence>
<dbReference type="SMART" id="SM00248">
    <property type="entry name" value="ANK"/>
    <property type="match status" value="4"/>
</dbReference>
<evidence type="ECO:0000313" key="4">
    <source>
        <dbReference type="EMBL" id="CEM47045.1"/>
    </source>
</evidence>
<evidence type="ECO:0000256" key="3">
    <source>
        <dbReference type="PROSITE-ProRule" id="PRU00023"/>
    </source>
</evidence>
<feature type="repeat" description="ANK" evidence="3">
    <location>
        <begin position="155"/>
        <end position="187"/>
    </location>
</feature>
<name>A0A0G4HRS8_9ALVE</name>
<organism evidence="4">
    <name type="scientific">Chromera velia CCMP2878</name>
    <dbReference type="NCBI Taxonomy" id="1169474"/>
    <lineage>
        <taxon>Eukaryota</taxon>
        <taxon>Sar</taxon>
        <taxon>Alveolata</taxon>
        <taxon>Colpodellida</taxon>
        <taxon>Chromeraceae</taxon>
        <taxon>Chromera</taxon>
    </lineage>
</organism>
<sequence>METETARPKNDSQSVSRAELDPFWSSASAGKMEPVYSFLQNHPSCVDTRNRKDGRTVLHQAADLGLQDAVSLVLEFGAEVDAKDGAGSTPLIYGARRGHAAIVDILIRRGAEPSYMSPEPHSLCALFTGALEAKNMEVAELLLSAGADPHAPLKDGTPLLVHAAKSGFLELVEVLLKFGADPTAKCAEGLSSIEAARKNGHEKVVAVLHRQRASGDSCPPRCRWIERQRESWGEIRQMVLEESLSLWPLSVLQILAEKGRKIPPRHLVVECLRSLGLSSDQTESLRSPARRRLEEAGEETPHRAGFTVVCLSYAWLSKDHPDPDLFHGDTSAQFYRQLGVSGGHRGRESTWVARETDCLECLCFGTSCPSH</sequence>
<feature type="repeat" description="ANK" evidence="3">
    <location>
        <begin position="53"/>
        <end position="85"/>
    </location>
</feature>
<dbReference type="EMBL" id="CDMZ01003625">
    <property type="protein sequence ID" value="CEM47045.1"/>
    <property type="molecule type" value="Genomic_DNA"/>
</dbReference>
<protein>
    <submittedName>
        <fullName evidence="4">Uncharacterized protein</fullName>
    </submittedName>
</protein>
<accession>A0A0G4HRS8</accession>
<dbReference type="PANTHER" id="PTHR24126:SF14">
    <property type="entry name" value="ANK_REP_REGION DOMAIN-CONTAINING PROTEIN"/>
    <property type="match status" value="1"/>
</dbReference>
<dbReference type="VEuPathDB" id="CryptoDB:Cvel_30769"/>
<evidence type="ECO:0000256" key="2">
    <source>
        <dbReference type="ARBA" id="ARBA00023043"/>
    </source>
</evidence>
<dbReference type="SUPFAM" id="SSF48403">
    <property type="entry name" value="Ankyrin repeat"/>
    <property type="match status" value="1"/>
</dbReference>
<reference evidence="4" key="1">
    <citation type="submission" date="2014-11" db="EMBL/GenBank/DDBJ databases">
        <authorList>
            <person name="Otto D Thomas"/>
            <person name="Naeem Raeece"/>
        </authorList>
    </citation>
    <scope>NUCLEOTIDE SEQUENCE</scope>
</reference>
<dbReference type="Pfam" id="PF12796">
    <property type="entry name" value="Ank_2"/>
    <property type="match status" value="2"/>
</dbReference>
<dbReference type="InterPro" id="IPR002110">
    <property type="entry name" value="Ankyrin_rpt"/>
</dbReference>
<dbReference type="AlphaFoldDB" id="A0A0G4HRS8"/>
<gene>
    <name evidence="4" type="ORF">Cvel_30769</name>
</gene>
<dbReference type="PRINTS" id="PR01415">
    <property type="entry name" value="ANKYRIN"/>
</dbReference>
<dbReference type="Gene3D" id="1.25.40.20">
    <property type="entry name" value="Ankyrin repeat-containing domain"/>
    <property type="match status" value="2"/>
</dbReference>
<dbReference type="PhylomeDB" id="A0A0G4HRS8"/>
<proteinExistence type="predicted"/>
<dbReference type="InterPro" id="IPR036770">
    <property type="entry name" value="Ankyrin_rpt-contain_sf"/>
</dbReference>
<dbReference type="PROSITE" id="PS50297">
    <property type="entry name" value="ANK_REP_REGION"/>
    <property type="match status" value="3"/>
</dbReference>
<dbReference type="PROSITE" id="PS50088">
    <property type="entry name" value="ANK_REPEAT"/>
    <property type="match status" value="3"/>
</dbReference>
<keyword evidence="1" id="KW-0677">Repeat</keyword>
<dbReference type="PANTHER" id="PTHR24126">
    <property type="entry name" value="ANKYRIN REPEAT, PH AND SEC7 DOMAIN CONTAINING PROTEIN SECG-RELATED"/>
    <property type="match status" value="1"/>
</dbReference>
<keyword evidence="2 3" id="KW-0040">ANK repeat</keyword>
<feature type="repeat" description="ANK" evidence="3">
    <location>
        <begin position="86"/>
        <end position="118"/>
    </location>
</feature>